<dbReference type="HAMAP" id="MF_00422">
    <property type="entry name" value="SecE"/>
    <property type="match status" value="1"/>
</dbReference>
<protein>
    <recommendedName>
        <fullName evidence="8">Protein translocase subunit SecE</fullName>
    </recommendedName>
</protein>
<dbReference type="GO" id="GO:0006605">
    <property type="term" value="P:protein targeting"/>
    <property type="evidence" value="ECO:0007669"/>
    <property type="project" value="UniProtKB-UniRule"/>
</dbReference>
<evidence type="ECO:0000256" key="5">
    <source>
        <dbReference type="ARBA" id="ARBA00022989"/>
    </source>
</evidence>
<dbReference type="InterPro" id="IPR005807">
    <property type="entry name" value="SecE_bac"/>
</dbReference>
<evidence type="ECO:0000256" key="7">
    <source>
        <dbReference type="ARBA" id="ARBA00023136"/>
    </source>
</evidence>
<gene>
    <name evidence="8" type="primary">secE</name>
    <name evidence="9" type="ORF">BC792_13417</name>
</gene>
<dbReference type="GO" id="GO:0043952">
    <property type="term" value="P:protein transport by the Sec complex"/>
    <property type="evidence" value="ECO:0007669"/>
    <property type="project" value="UniProtKB-UniRule"/>
</dbReference>
<evidence type="ECO:0000256" key="8">
    <source>
        <dbReference type="HAMAP-Rule" id="MF_00422"/>
    </source>
</evidence>
<evidence type="ECO:0000256" key="4">
    <source>
        <dbReference type="ARBA" id="ARBA00022927"/>
    </source>
</evidence>
<keyword evidence="6 8" id="KW-0811">Translocation</keyword>
<dbReference type="EMBL" id="VNHX01000034">
    <property type="protein sequence ID" value="TYP87761.1"/>
    <property type="molecule type" value="Genomic_DNA"/>
</dbReference>
<dbReference type="Gene3D" id="1.20.5.1030">
    <property type="entry name" value="Preprotein translocase secy subunit"/>
    <property type="match status" value="1"/>
</dbReference>
<dbReference type="AlphaFoldDB" id="A0A5S5CVD1"/>
<keyword evidence="2 8" id="KW-0813">Transport</keyword>
<dbReference type="NCBIfam" id="TIGR00964">
    <property type="entry name" value="secE_bact"/>
    <property type="match status" value="1"/>
</dbReference>
<dbReference type="GO" id="GO:0008320">
    <property type="term" value="F:protein transmembrane transporter activity"/>
    <property type="evidence" value="ECO:0007669"/>
    <property type="project" value="UniProtKB-UniRule"/>
</dbReference>
<sequence length="75" mass="8331">MPVLNNLGKLKMAKVLDFFKDSYVEVTEKVTWPTWSQLQNSAVVVLVASVLIALVIFVMDKASSNLLELLYGITS</sequence>
<proteinExistence type="inferred from homology"/>
<evidence type="ECO:0000256" key="3">
    <source>
        <dbReference type="ARBA" id="ARBA00022692"/>
    </source>
</evidence>
<comment type="similarity">
    <text evidence="8">Belongs to the SecE/SEC61-gamma family.</text>
</comment>
<comment type="function">
    <text evidence="8">Essential subunit of the Sec protein translocation channel SecYEG. Clamps together the 2 halves of SecY. May contact the channel plug during translocation.</text>
</comment>
<keyword evidence="8" id="KW-1003">Cell membrane</keyword>
<evidence type="ECO:0000256" key="2">
    <source>
        <dbReference type="ARBA" id="ARBA00022448"/>
    </source>
</evidence>
<name>A0A5S5CVD1_9SPHI</name>
<reference evidence="9 10" key="1">
    <citation type="submission" date="2019-07" db="EMBL/GenBank/DDBJ databases">
        <title>Genomic Encyclopedia of Archaeal and Bacterial Type Strains, Phase II (KMG-II): from individual species to whole genera.</title>
        <authorList>
            <person name="Goeker M."/>
        </authorList>
    </citation>
    <scope>NUCLEOTIDE SEQUENCE [LARGE SCALE GENOMIC DNA]</scope>
    <source>
        <strain evidence="9 10">DSM 18850</strain>
    </source>
</reference>
<keyword evidence="10" id="KW-1185">Reference proteome</keyword>
<evidence type="ECO:0000256" key="6">
    <source>
        <dbReference type="ARBA" id="ARBA00023010"/>
    </source>
</evidence>
<evidence type="ECO:0000256" key="1">
    <source>
        <dbReference type="ARBA" id="ARBA00004370"/>
    </source>
</evidence>
<accession>A0A5S5CVD1</accession>
<keyword evidence="4 8" id="KW-0653">Protein transport</keyword>
<comment type="subunit">
    <text evidence="8">Component of the Sec protein translocase complex. Heterotrimer consisting of SecY, SecE and SecG subunits. The heterotrimers can form oligomers, although 1 heterotrimer is thought to be able to translocate proteins. Interacts with the ribosome. Interacts with SecDF, and other proteins may be involved. Interacts with SecA.</text>
</comment>
<evidence type="ECO:0000313" key="9">
    <source>
        <dbReference type="EMBL" id="TYP87761.1"/>
    </source>
</evidence>
<keyword evidence="5 8" id="KW-1133">Transmembrane helix</keyword>
<dbReference type="GO" id="GO:0009306">
    <property type="term" value="P:protein secretion"/>
    <property type="evidence" value="ECO:0007669"/>
    <property type="project" value="UniProtKB-UniRule"/>
</dbReference>
<dbReference type="GO" id="GO:0065002">
    <property type="term" value="P:intracellular protein transmembrane transport"/>
    <property type="evidence" value="ECO:0007669"/>
    <property type="project" value="UniProtKB-UniRule"/>
</dbReference>
<comment type="subcellular location">
    <subcellularLocation>
        <location evidence="8">Cell membrane</location>
        <topology evidence="8">Single-pass membrane protein</topology>
    </subcellularLocation>
    <subcellularLocation>
        <location evidence="1">Membrane</location>
    </subcellularLocation>
</comment>
<comment type="caution">
    <text evidence="9">The sequence shown here is derived from an EMBL/GenBank/DDBJ whole genome shotgun (WGS) entry which is preliminary data.</text>
</comment>
<keyword evidence="3 8" id="KW-0812">Transmembrane</keyword>
<dbReference type="Pfam" id="PF00584">
    <property type="entry name" value="SecE"/>
    <property type="match status" value="1"/>
</dbReference>
<organism evidence="9 10">
    <name type="scientific">Sphingobacterium allocomposti</name>
    <dbReference type="NCBI Taxonomy" id="415956"/>
    <lineage>
        <taxon>Bacteria</taxon>
        <taxon>Pseudomonadati</taxon>
        <taxon>Bacteroidota</taxon>
        <taxon>Sphingobacteriia</taxon>
        <taxon>Sphingobacteriales</taxon>
        <taxon>Sphingobacteriaceae</taxon>
        <taxon>Sphingobacterium</taxon>
    </lineage>
</organism>
<dbReference type="GO" id="GO:0005886">
    <property type="term" value="C:plasma membrane"/>
    <property type="evidence" value="ECO:0007669"/>
    <property type="project" value="UniProtKB-SubCell"/>
</dbReference>
<dbReference type="InterPro" id="IPR001901">
    <property type="entry name" value="Translocase_SecE/Sec61-g"/>
</dbReference>
<dbReference type="Proteomes" id="UP000325105">
    <property type="component" value="Unassembled WGS sequence"/>
</dbReference>
<keyword evidence="7 8" id="KW-0472">Membrane</keyword>
<evidence type="ECO:0000313" key="10">
    <source>
        <dbReference type="Proteomes" id="UP000325105"/>
    </source>
</evidence>
<feature type="transmembrane region" description="Helical" evidence="8">
    <location>
        <begin position="41"/>
        <end position="59"/>
    </location>
</feature>
<dbReference type="InterPro" id="IPR038379">
    <property type="entry name" value="SecE_sf"/>
</dbReference>